<dbReference type="KEGG" id="bqy:MUS_3202"/>
<dbReference type="AlphaFoldDB" id="I2C8W3"/>
<accession>I2C8W3</accession>
<gene>
    <name evidence="1" type="ORF">MUS_3202</name>
</gene>
<dbReference type="HOGENOM" id="CLU_3164181_0_0_9"/>
<organism evidence="1 2">
    <name type="scientific">Bacillus amyloliquefaciens (strain Y2)</name>
    <name type="common">Bacillus amyloliquefaciens subsp. plantarum (strain B9601-Y2)</name>
    <dbReference type="NCBI Taxonomy" id="1155777"/>
    <lineage>
        <taxon>Bacteria</taxon>
        <taxon>Bacillati</taxon>
        <taxon>Bacillota</taxon>
        <taxon>Bacilli</taxon>
        <taxon>Bacillales</taxon>
        <taxon>Bacillaceae</taxon>
        <taxon>Bacillus</taxon>
        <taxon>Bacillus amyloliquefaciens group</taxon>
    </lineage>
</organism>
<evidence type="ECO:0000313" key="1">
    <source>
        <dbReference type="EMBL" id="AFJ63087.1"/>
    </source>
</evidence>
<protein>
    <submittedName>
        <fullName evidence="1">Uncharacterized protein</fullName>
    </submittedName>
</protein>
<proteinExistence type="predicted"/>
<dbReference type="Proteomes" id="UP000002878">
    <property type="component" value="Chromosome"/>
</dbReference>
<name>I2C8W3_BACAY</name>
<dbReference type="EMBL" id="CP003332">
    <property type="protein sequence ID" value="AFJ63087.1"/>
    <property type="molecule type" value="Genomic_DNA"/>
</dbReference>
<reference evidence="1 2" key="1">
    <citation type="journal article" date="2012" name="J. Biotechnol.">
        <title>Genome sequence of the plant growth promoting strain Bacillus amyloliquefaciens subsp. plantarum B9601-Y2 and expression of mersacidin and other secondary metabolites.</title>
        <authorList>
            <person name="He P."/>
            <person name="Hao K."/>
            <person name="Blom J."/>
            <person name="Ruckert C."/>
            <person name="Vater J."/>
            <person name="Mao Z."/>
            <person name="Wu Y."/>
            <person name="Hou M."/>
            <person name="He P."/>
            <person name="He Y."/>
            <person name="Borriss R."/>
        </authorList>
    </citation>
    <scope>NUCLEOTIDE SEQUENCE [LARGE SCALE GENOMIC DNA]</scope>
    <source>
        <strain evidence="1">Y2</strain>
    </source>
</reference>
<evidence type="ECO:0000313" key="2">
    <source>
        <dbReference type="Proteomes" id="UP000002878"/>
    </source>
</evidence>
<sequence length="47" mass="5335">MSNGVILHSTFFAAKQTETDGFHTVKSVVQPYLSAFSKEIRILLKFF</sequence>